<accession>A0AA87ZYN2</accession>
<dbReference type="Proteomes" id="UP001187192">
    <property type="component" value="Unassembled WGS sequence"/>
</dbReference>
<gene>
    <name evidence="2" type="ORF">TIFTF001_012227</name>
</gene>
<evidence type="ECO:0000256" key="1">
    <source>
        <dbReference type="SAM" id="MobiDB-lite"/>
    </source>
</evidence>
<name>A0AA87ZYN2_FICCA</name>
<dbReference type="AlphaFoldDB" id="A0AA87ZYN2"/>
<organism evidence="2 3">
    <name type="scientific">Ficus carica</name>
    <name type="common">Common fig</name>
    <dbReference type="NCBI Taxonomy" id="3494"/>
    <lineage>
        <taxon>Eukaryota</taxon>
        <taxon>Viridiplantae</taxon>
        <taxon>Streptophyta</taxon>
        <taxon>Embryophyta</taxon>
        <taxon>Tracheophyta</taxon>
        <taxon>Spermatophyta</taxon>
        <taxon>Magnoliopsida</taxon>
        <taxon>eudicotyledons</taxon>
        <taxon>Gunneridae</taxon>
        <taxon>Pentapetalae</taxon>
        <taxon>rosids</taxon>
        <taxon>fabids</taxon>
        <taxon>Rosales</taxon>
        <taxon>Moraceae</taxon>
        <taxon>Ficeae</taxon>
        <taxon>Ficus</taxon>
    </lineage>
</organism>
<feature type="compositionally biased region" description="Low complexity" evidence="1">
    <location>
        <begin position="219"/>
        <end position="228"/>
    </location>
</feature>
<dbReference type="EMBL" id="BTGU01000015">
    <property type="protein sequence ID" value="GMN43037.1"/>
    <property type="molecule type" value="Genomic_DNA"/>
</dbReference>
<feature type="region of interest" description="Disordered" evidence="1">
    <location>
        <begin position="216"/>
        <end position="249"/>
    </location>
</feature>
<sequence>MLYVELMKKVENSDDNDNDGLEVERDGGCNMENDGNIRDEYFNVNMEPPRVYDAASAPGNEGDVLDVPTLEECPNQETTASAPTPKRQRSCVEVDPVMDHCESLAIDDSSVSFSFDDRSCRSGKVFSDPGAMEKDLGQSEKTACARCFSFFSDRIDRDQSGRSEKSVSTNRPNRAGQVGPASKFCSLVFGIGLTVPGRVRPASKFCSLVFETGLIGPGPRARPARTPAQRLVRPDQDRSGKPGTGPATSEQFCSLIFRTEPDQGPVRPDRPWSGRTREQFCSLVFRTGLTRDRSGRTDPGQAGLASNFARWFSRSGLTRDRNDDGFRGNEIKWASSTFGFGGESGYDGGIWMGKDSAILFHKKGKSVREREQVGHEIWEGMRHPINGGVIANYKEREDDDEDEPPQPHSPISIMFVPQC</sequence>
<protein>
    <submittedName>
        <fullName evidence="2">Uncharacterized protein</fullName>
    </submittedName>
</protein>
<evidence type="ECO:0000313" key="2">
    <source>
        <dbReference type="EMBL" id="GMN43037.1"/>
    </source>
</evidence>
<feature type="region of interest" description="Disordered" evidence="1">
    <location>
        <begin position="12"/>
        <end position="34"/>
    </location>
</feature>
<proteinExistence type="predicted"/>
<evidence type="ECO:0000313" key="3">
    <source>
        <dbReference type="Proteomes" id="UP001187192"/>
    </source>
</evidence>
<reference evidence="2" key="1">
    <citation type="submission" date="2023-07" db="EMBL/GenBank/DDBJ databases">
        <title>draft genome sequence of fig (Ficus carica).</title>
        <authorList>
            <person name="Takahashi T."/>
            <person name="Nishimura K."/>
        </authorList>
    </citation>
    <scope>NUCLEOTIDE SEQUENCE</scope>
</reference>
<comment type="caution">
    <text evidence="2">The sequence shown here is derived from an EMBL/GenBank/DDBJ whole genome shotgun (WGS) entry which is preliminary data.</text>
</comment>
<keyword evidence="3" id="KW-1185">Reference proteome</keyword>